<evidence type="ECO:0000256" key="1">
    <source>
        <dbReference type="SAM" id="Phobius"/>
    </source>
</evidence>
<sequence length="134" mass="15061">MRFLGIFIFLLFQNCTVYRGTSVSADKAIEQDTKVVLVTNDGTKLKFKKLLKDENDLIGVAKKRKTLKYLDEQGIKYSDHGRMRHYLLDSLEVSEIYPKNKPVSTIVTVAVTVLVTFTVLVISAGIIIFSSWGG</sequence>
<organism evidence="2 3">
    <name type="scientific">Christiangramia gaetbulicola</name>
    <dbReference type="NCBI Taxonomy" id="703340"/>
    <lineage>
        <taxon>Bacteria</taxon>
        <taxon>Pseudomonadati</taxon>
        <taxon>Bacteroidota</taxon>
        <taxon>Flavobacteriia</taxon>
        <taxon>Flavobacteriales</taxon>
        <taxon>Flavobacteriaceae</taxon>
        <taxon>Christiangramia</taxon>
    </lineage>
</organism>
<gene>
    <name evidence="2" type="ORF">C8P64_0881</name>
</gene>
<reference evidence="2 3" key="1">
    <citation type="submission" date="2018-04" db="EMBL/GenBank/DDBJ databases">
        <title>Genomic Encyclopedia of Archaeal and Bacterial Type Strains, Phase II (KMG-II): from individual species to whole genera.</title>
        <authorList>
            <person name="Goeker M."/>
        </authorList>
    </citation>
    <scope>NUCLEOTIDE SEQUENCE [LARGE SCALE GENOMIC DNA]</scope>
    <source>
        <strain evidence="2 3">DSM 23082</strain>
    </source>
</reference>
<dbReference type="AlphaFoldDB" id="A0A2T6AM88"/>
<keyword evidence="1" id="KW-0472">Membrane</keyword>
<accession>A0A2T6AM88</accession>
<feature type="transmembrane region" description="Helical" evidence="1">
    <location>
        <begin position="106"/>
        <end position="129"/>
    </location>
</feature>
<keyword evidence="3" id="KW-1185">Reference proteome</keyword>
<keyword evidence="1" id="KW-0812">Transmembrane</keyword>
<protein>
    <submittedName>
        <fullName evidence="2">Uncharacterized protein</fullName>
    </submittedName>
</protein>
<dbReference type="EMBL" id="QBKQ01000001">
    <property type="protein sequence ID" value="PTX44897.1"/>
    <property type="molecule type" value="Genomic_DNA"/>
</dbReference>
<proteinExistence type="predicted"/>
<keyword evidence="1" id="KW-1133">Transmembrane helix</keyword>
<evidence type="ECO:0000313" key="2">
    <source>
        <dbReference type="EMBL" id="PTX44897.1"/>
    </source>
</evidence>
<evidence type="ECO:0000313" key="3">
    <source>
        <dbReference type="Proteomes" id="UP000244174"/>
    </source>
</evidence>
<comment type="caution">
    <text evidence="2">The sequence shown here is derived from an EMBL/GenBank/DDBJ whole genome shotgun (WGS) entry which is preliminary data.</text>
</comment>
<dbReference type="Proteomes" id="UP000244174">
    <property type="component" value="Unassembled WGS sequence"/>
</dbReference>
<name>A0A2T6AM88_9FLAO</name>